<keyword evidence="1" id="KW-0472">Membrane</keyword>
<feature type="transmembrane region" description="Helical" evidence="1">
    <location>
        <begin position="134"/>
        <end position="154"/>
    </location>
</feature>
<name>A0A0E9NSH1_SAICN</name>
<feature type="transmembrane region" description="Helical" evidence="1">
    <location>
        <begin position="77"/>
        <end position="100"/>
    </location>
</feature>
<feature type="transmembrane region" description="Helical" evidence="1">
    <location>
        <begin position="166"/>
        <end position="187"/>
    </location>
</feature>
<reference evidence="2 3" key="1">
    <citation type="journal article" date="2011" name="J. Gen. Appl. Microbiol.">
        <title>Draft genome sequencing of the enigmatic yeast Saitoella complicata.</title>
        <authorList>
            <person name="Nishida H."/>
            <person name="Hamamoto M."/>
            <person name="Sugiyama J."/>
        </authorList>
    </citation>
    <scope>NUCLEOTIDE SEQUENCE [LARGE SCALE GENOMIC DNA]</scope>
    <source>
        <strain evidence="2 3">NRRL Y-17804</strain>
    </source>
</reference>
<gene>
    <name evidence="2" type="ORF">G7K_6876-t1</name>
</gene>
<accession>A0A0E9NSH1</accession>
<protein>
    <submittedName>
        <fullName evidence="2">Uncharacterized protein</fullName>
    </submittedName>
</protein>
<dbReference type="Proteomes" id="UP000033140">
    <property type="component" value="Unassembled WGS sequence"/>
</dbReference>
<proteinExistence type="predicted"/>
<dbReference type="OrthoDB" id="10259742at2759"/>
<reference evidence="2 3" key="2">
    <citation type="journal article" date="2014" name="J. Gen. Appl. Microbiol.">
        <title>The early diverging ascomycetous budding yeast Saitoella complicata has three histone deacetylases belonging to the Clr6, Hos2, and Rpd3 lineages.</title>
        <authorList>
            <person name="Nishida H."/>
            <person name="Matsumoto T."/>
            <person name="Kondo S."/>
            <person name="Hamamoto M."/>
            <person name="Yoshikawa H."/>
        </authorList>
    </citation>
    <scope>NUCLEOTIDE SEQUENCE [LARGE SCALE GENOMIC DNA]</scope>
    <source>
        <strain evidence="2 3">NRRL Y-17804</strain>
    </source>
</reference>
<feature type="transmembrane region" description="Helical" evidence="1">
    <location>
        <begin position="193"/>
        <end position="213"/>
    </location>
</feature>
<dbReference type="RefSeq" id="XP_019027482.1">
    <property type="nucleotide sequence ID" value="XM_019169099.1"/>
</dbReference>
<feature type="transmembrane region" description="Helical" evidence="1">
    <location>
        <begin position="20"/>
        <end position="41"/>
    </location>
</feature>
<evidence type="ECO:0000256" key="1">
    <source>
        <dbReference type="SAM" id="Phobius"/>
    </source>
</evidence>
<keyword evidence="3" id="KW-1185">Reference proteome</keyword>
<evidence type="ECO:0000313" key="2">
    <source>
        <dbReference type="EMBL" id="GAO52809.1"/>
    </source>
</evidence>
<organism evidence="2 3">
    <name type="scientific">Saitoella complicata (strain BCRC 22490 / CBS 7301 / JCM 7358 / NBRC 10748 / NRRL Y-17804)</name>
    <dbReference type="NCBI Taxonomy" id="698492"/>
    <lineage>
        <taxon>Eukaryota</taxon>
        <taxon>Fungi</taxon>
        <taxon>Dikarya</taxon>
        <taxon>Ascomycota</taxon>
        <taxon>Taphrinomycotina</taxon>
        <taxon>Taphrinomycotina incertae sedis</taxon>
        <taxon>Saitoella</taxon>
    </lineage>
</organism>
<reference evidence="2 3" key="3">
    <citation type="journal article" date="2015" name="Genome Announc.">
        <title>Draft Genome Sequence of the Archiascomycetous Yeast Saitoella complicata.</title>
        <authorList>
            <person name="Yamauchi K."/>
            <person name="Kondo S."/>
            <person name="Hamamoto M."/>
            <person name="Takahashi Y."/>
            <person name="Ogura Y."/>
            <person name="Hayashi T."/>
            <person name="Nishida H."/>
        </authorList>
    </citation>
    <scope>NUCLEOTIDE SEQUENCE [LARGE SCALE GENOMIC DNA]</scope>
    <source>
        <strain evidence="2 3">NRRL Y-17804</strain>
    </source>
</reference>
<evidence type="ECO:0000313" key="3">
    <source>
        <dbReference type="Proteomes" id="UP000033140"/>
    </source>
</evidence>
<keyword evidence="1" id="KW-1133">Transmembrane helix</keyword>
<keyword evidence="1" id="KW-0812">Transmembrane</keyword>
<dbReference type="AlphaFoldDB" id="A0A0E9NSH1"/>
<dbReference type="EMBL" id="BACD03000089">
    <property type="protein sequence ID" value="GAO52809.1"/>
    <property type="molecule type" value="Genomic_DNA"/>
</dbReference>
<sequence length="228" mass="25196">MWVAHFAPALILKRFAPSTPITLLALAGVLPDFLFFINVLLGLEEIKYRPHEGCFPYECNYPFTHSLLGEAVLGTGFGLIAMTLLELPISSFIAIFLAAVSHWPLDVLVHRKDVSLAPGDHPTLFGLSLFDSSVAVFVIDLAMILAALYFHALTTRSLNPGKSQKVYLIWVLVFTAVQANFSFMSAPTENARFVHAPIFAGQLLSLSIGMKYFDKWTKPKTGPIKKDL</sequence>
<comment type="caution">
    <text evidence="2">The sequence shown here is derived from an EMBL/GenBank/DDBJ whole genome shotgun (WGS) entry which is preliminary data.</text>
</comment>
<dbReference type="OMA" id="WVHAPLF"/>